<gene>
    <name evidence="2" type="ORF">ILP92_00835</name>
</gene>
<accession>A0A934MCI5</accession>
<name>A0A934MCI5_9RHOB</name>
<evidence type="ECO:0000313" key="3">
    <source>
        <dbReference type="Proteomes" id="UP000642488"/>
    </source>
</evidence>
<reference evidence="2" key="1">
    <citation type="submission" date="2020-12" db="EMBL/GenBank/DDBJ databases">
        <title>Bacterial taxonomy.</title>
        <authorList>
            <person name="Pan X."/>
        </authorList>
    </citation>
    <scope>NUCLEOTIDE SEQUENCE</scope>
    <source>
        <strain evidence="2">KCTC 52957</strain>
    </source>
</reference>
<dbReference type="AlphaFoldDB" id="A0A934MCI5"/>
<evidence type="ECO:0000313" key="2">
    <source>
        <dbReference type="EMBL" id="MBJ3761296.1"/>
    </source>
</evidence>
<dbReference type="Proteomes" id="UP000642488">
    <property type="component" value="Unassembled WGS sequence"/>
</dbReference>
<keyword evidence="3" id="KW-1185">Reference proteome</keyword>
<dbReference type="InterPro" id="IPR009506">
    <property type="entry name" value="YjiS-like"/>
</dbReference>
<dbReference type="Pfam" id="PF06568">
    <property type="entry name" value="YjiS-like"/>
    <property type="match status" value="1"/>
</dbReference>
<dbReference type="RefSeq" id="WP_198914475.1">
    <property type="nucleotide sequence ID" value="NZ_JAEKPD010000001.1"/>
</dbReference>
<comment type="caution">
    <text evidence="2">The sequence shown here is derived from an EMBL/GenBank/DDBJ whole genome shotgun (WGS) entry which is preliminary data.</text>
</comment>
<proteinExistence type="predicted"/>
<sequence length="67" mass="7427">MALYDLHRSHAEPLSTRLAHSAVNLVIRAIDAVNARATEKALARLSDHELLDIGLTRSDVGRIAKRR</sequence>
<organism evidence="2 3">
    <name type="scientific">Palleronia pontilimi</name>
    <dbReference type="NCBI Taxonomy" id="1964209"/>
    <lineage>
        <taxon>Bacteria</taxon>
        <taxon>Pseudomonadati</taxon>
        <taxon>Pseudomonadota</taxon>
        <taxon>Alphaproteobacteria</taxon>
        <taxon>Rhodobacterales</taxon>
        <taxon>Roseobacteraceae</taxon>
        <taxon>Palleronia</taxon>
    </lineage>
</organism>
<evidence type="ECO:0000259" key="1">
    <source>
        <dbReference type="Pfam" id="PF06568"/>
    </source>
</evidence>
<feature type="domain" description="YjiS-like" evidence="1">
    <location>
        <begin position="35"/>
        <end position="60"/>
    </location>
</feature>
<protein>
    <submittedName>
        <fullName evidence="2">DUF1127 domain-containing protein</fullName>
    </submittedName>
</protein>
<dbReference type="EMBL" id="JAEKPD010000001">
    <property type="protein sequence ID" value="MBJ3761296.1"/>
    <property type="molecule type" value="Genomic_DNA"/>
</dbReference>